<dbReference type="GO" id="GO:0015093">
    <property type="term" value="F:ferrous iron transmembrane transporter activity"/>
    <property type="evidence" value="ECO:0007669"/>
    <property type="project" value="InterPro"/>
</dbReference>
<organism evidence="1">
    <name type="scientific">Cyprideis torosa</name>
    <dbReference type="NCBI Taxonomy" id="163714"/>
    <lineage>
        <taxon>Eukaryota</taxon>
        <taxon>Metazoa</taxon>
        <taxon>Ecdysozoa</taxon>
        <taxon>Arthropoda</taxon>
        <taxon>Crustacea</taxon>
        <taxon>Oligostraca</taxon>
        <taxon>Ostracoda</taxon>
        <taxon>Podocopa</taxon>
        <taxon>Podocopida</taxon>
        <taxon>Cytherocopina</taxon>
        <taxon>Cytheroidea</taxon>
        <taxon>Cytherideidae</taxon>
        <taxon>Cyprideis</taxon>
    </lineage>
</organism>
<dbReference type="PRINTS" id="PR00326">
    <property type="entry name" value="GTP1OBG"/>
</dbReference>
<dbReference type="Pfam" id="PF17910">
    <property type="entry name" value="FeoB_Cyto"/>
    <property type="match status" value="1"/>
</dbReference>
<gene>
    <name evidence="1" type="ORF">CTOB1V02_LOCUS13489</name>
</gene>
<dbReference type="Pfam" id="PF02421">
    <property type="entry name" value="FeoB_N"/>
    <property type="match status" value="1"/>
</dbReference>
<dbReference type="GO" id="GO:0005886">
    <property type="term" value="C:plasma membrane"/>
    <property type="evidence" value="ECO:0007669"/>
    <property type="project" value="UniProtKB-SubCell"/>
</dbReference>
<dbReference type="EMBL" id="OB674129">
    <property type="protein sequence ID" value="CAD7235674.1"/>
    <property type="molecule type" value="Genomic_DNA"/>
</dbReference>
<accession>A0A7R8ZT87</accession>
<dbReference type="PANTHER" id="PTHR43185:SF2">
    <property type="entry name" value="FERROUS IRON TRANSPORT PROTEIN B"/>
    <property type="match status" value="1"/>
</dbReference>
<evidence type="ECO:0000313" key="1">
    <source>
        <dbReference type="EMBL" id="CAD7235674.1"/>
    </source>
</evidence>
<reference evidence="1" key="1">
    <citation type="submission" date="2020-11" db="EMBL/GenBank/DDBJ databases">
        <authorList>
            <person name="Tran Van P."/>
        </authorList>
    </citation>
    <scope>NUCLEOTIDE SEQUENCE</scope>
</reference>
<proteinExistence type="predicted"/>
<dbReference type="AlphaFoldDB" id="A0A7R8ZT87"/>
<dbReference type="Pfam" id="PF07670">
    <property type="entry name" value="Gate"/>
    <property type="match status" value="1"/>
</dbReference>
<protein>
    <submittedName>
        <fullName evidence="1">Uncharacterized protein</fullName>
    </submittedName>
</protein>
<dbReference type="CDD" id="cd01879">
    <property type="entry name" value="FeoB"/>
    <property type="match status" value="1"/>
</dbReference>
<dbReference type="InterPro" id="IPR027417">
    <property type="entry name" value="P-loop_NTPase"/>
</dbReference>
<dbReference type="Gene3D" id="1.10.287.1770">
    <property type="match status" value="1"/>
</dbReference>
<dbReference type="PROSITE" id="PS51711">
    <property type="entry name" value="G_FEOB"/>
    <property type="match status" value="1"/>
</dbReference>
<dbReference type="OrthoDB" id="8954335at2759"/>
<dbReference type="InterPro" id="IPR003373">
    <property type="entry name" value="Fe2_transport_prot-B"/>
</dbReference>
<dbReference type="InterPro" id="IPR011642">
    <property type="entry name" value="Gate_dom"/>
</dbReference>
<dbReference type="InterPro" id="IPR050860">
    <property type="entry name" value="FeoB_GTPase"/>
</dbReference>
<dbReference type="InterPro" id="IPR030389">
    <property type="entry name" value="G_FEOB_dom"/>
</dbReference>
<dbReference type="NCBIfam" id="TIGR00437">
    <property type="entry name" value="feoB"/>
    <property type="match status" value="1"/>
</dbReference>
<dbReference type="PANTHER" id="PTHR43185">
    <property type="entry name" value="FERROUS IRON TRANSPORT PROTEIN B"/>
    <property type="match status" value="1"/>
</dbReference>
<dbReference type="Gene3D" id="3.40.50.300">
    <property type="entry name" value="P-loop containing nucleotide triphosphate hydrolases"/>
    <property type="match status" value="1"/>
</dbReference>
<sequence>MNTKKDTTPCRDCPLPAVSRLEKLGMKLGKADFIVALAGNPNTGKSTVFNALTGLRQHTGNWPGKTIARAEGGFSFNGNRFKLVDLPGTYSLLSATEDEEVARNFILFGRPDVTVVVIDATRLERNLNLALQVLQITSKAIVCVNLIDEAKAHGITVEGRGLARDLGVPVVLAAARQGEGIDQLLTEIDNLVAGRTTCNPRRLRYDIPAVEESLEELESALSRAFPNIPHRKWVALRLLEGDPRIVEAVASGEIGLLDKDHDTYMKPEQIIELASQLRWKLPQDFHDRWVEMIYAESAKIASRNVDQDGTATRLTWERRLDWLLTNRWTGMPIMVLMLALVLWLTIVGANVPSSMLATLLLDNGHPLLKQLAESAHLPWWLSGVLVDGLYLTMAWVISVMLPPMAIFFPLFTLLEDFGYLPRVAFNLDNIFSRVGAHGKQALTMSMGWGCNAAGVVATRVIDSPRERLIAIITNNFALCNGRWPTQILLATVFLAVLVPPALAGVVAASAVLCIALLGVFLTFVSSWILSNTVLRGEASTFTLELLLLVRPRRSRQWS</sequence>
<dbReference type="InterPro" id="IPR006073">
    <property type="entry name" value="GTP-bd"/>
</dbReference>
<dbReference type="InterPro" id="IPR041069">
    <property type="entry name" value="FeoB_Cyto"/>
</dbReference>
<dbReference type="GO" id="GO:0005525">
    <property type="term" value="F:GTP binding"/>
    <property type="evidence" value="ECO:0007669"/>
    <property type="project" value="UniProtKB-KW"/>
</dbReference>
<name>A0A7R8ZT87_9CRUS</name>
<dbReference type="SUPFAM" id="SSF52540">
    <property type="entry name" value="P-loop containing nucleoside triphosphate hydrolases"/>
    <property type="match status" value="1"/>
</dbReference>